<proteinExistence type="predicted"/>
<gene>
    <name evidence="1" type="ORF">N7509_013534</name>
</gene>
<organism evidence="1 2">
    <name type="scientific">Penicillium cosmopolitanum</name>
    <dbReference type="NCBI Taxonomy" id="1131564"/>
    <lineage>
        <taxon>Eukaryota</taxon>
        <taxon>Fungi</taxon>
        <taxon>Dikarya</taxon>
        <taxon>Ascomycota</taxon>
        <taxon>Pezizomycotina</taxon>
        <taxon>Eurotiomycetes</taxon>
        <taxon>Eurotiomycetidae</taxon>
        <taxon>Eurotiales</taxon>
        <taxon>Aspergillaceae</taxon>
        <taxon>Penicillium</taxon>
    </lineage>
</organism>
<comment type="caution">
    <text evidence="1">The sequence shown here is derived from an EMBL/GenBank/DDBJ whole genome shotgun (WGS) entry which is preliminary data.</text>
</comment>
<sequence length="122" mass="14353">MQELEGYWKWSDGLLQIIGLSEEYVKIELELRIKEYLDDNLELASTTGSRKNILKKAKCRDYLATALVLHYFETYLDDSKEVWEMLKAKAEEWSEVTLRAMNDEDGYILENVLEAFIISQHL</sequence>
<dbReference type="AlphaFoldDB" id="A0A9W9SI44"/>
<dbReference type="RefSeq" id="XP_056481678.1">
    <property type="nucleotide sequence ID" value="XM_056638171.1"/>
</dbReference>
<keyword evidence="2" id="KW-1185">Reference proteome</keyword>
<accession>A0A9W9SI44</accession>
<name>A0A9W9SI44_9EURO</name>
<evidence type="ECO:0000313" key="1">
    <source>
        <dbReference type="EMBL" id="KAJ5376648.1"/>
    </source>
</evidence>
<reference evidence="1" key="1">
    <citation type="submission" date="2022-12" db="EMBL/GenBank/DDBJ databases">
        <authorList>
            <person name="Petersen C."/>
        </authorList>
    </citation>
    <scope>NUCLEOTIDE SEQUENCE</scope>
    <source>
        <strain evidence="1">IBT 29677</strain>
    </source>
</reference>
<evidence type="ECO:0000313" key="2">
    <source>
        <dbReference type="Proteomes" id="UP001147747"/>
    </source>
</evidence>
<dbReference type="GeneID" id="81377151"/>
<dbReference type="EMBL" id="JAPZBU010000012">
    <property type="protein sequence ID" value="KAJ5376648.1"/>
    <property type="molecule type" value="Genomic_DNA"/>
</dbReference>
<dbReference type="Proteomes" id="UP001147747">
    <property type="component" value="Unassembled WGS sequence"/>
</dbReference>
<protein>
    <submittedName>
        <fullName evidence="1">Uncharacterized protein</fullName>
    </submittedName>
</protein>
<dbReference type="OrthoDB" id="4369289at2759"/>
<reference evidence="1" key="2">
    <citation type="journal article" date="2023" name="IMA Fungus">
        <title>Comparative genomic study of the Penicillium genus elucidates a diverse pangenome and 15 lateral gene transfer events.</title>
        <authorList>
            <person name="Petersen C."/>
            <person name="Sorensen T."/>
            <person name="Nielsen M.R."/>
            <person name="Sondergaard T.E."/>
            <person name="Sorensen J.L."/>
            <person name="Fitzpatrick D.A."/>
            <person name="Frisvad J.C."/>
            <person name="Nielsen K.L."/>
        </authorList>
    </citation>
    <scope>NUCLEOTIDE SEQUENCE</scope>
    <source>
        <strain evidence="1">IBT 29677</strain>
    </source>
</reference>